<feature type="transmembrane region" description="Helical" evidence="1">
    <location>
        <begin position="403"/>
        <end position="424"/>
    </location>
</feature>
<name>A0ABR8MHR4_9ACTN</name>
<dbReference type="Pfam" id="PF11847">
    <property type="entry name" value="GT-C_AftD"/>
    <property type="match status" value="1"/>
</dbReference>
<dbReference type="InterPro" id="IPR021798">
    <property type="entry name" value="AftD_N"/>
</dbReference>
<dbReference type="InterPro" id="IPR056997">
    <property type="entry name" value="CBM_AftD"/>
</dbReference>
<feature type="transmembrane region" description="Helical" evidence="1">
    <location>
        <begin position="225"/>
        <end position="248"/>
    </location>
</feature>
<sequence>MEPRAGAEEEVTSAGTRFRWRLVAVCVLLLGVAMTQSPGLLVADTKLDLAIAPLDFLGRAAHLWDGQGAFGQLQNQAYGYLWPMGPFFALGSLLDVPGWVVQRLWMALVLSVAFVGAARVARALGVRSDLACILGGLAFALSPRMLTVIGPSSIEVWPMALTPWVLLPLVIGAERGSARRAAALSALAIAMVGGVNAAATAAVLPLGAIWLLIRTPGARRRTMMIWWPIFTLVATLWWLVPLFLLGAYSPPFLDFIESAGITTIPTNLADSLRGTSNWVPYVDGSSRAGNDLIRQPYLALNSAFVLVAGVVGLVLRRTPHRLFLVSGLVVGLFLVSMGHLGTVQGWFAPSIQELLDGALAPLRNVHKFDPIVRLPLVIGVAWLVDWLVELARDSRLGRPERANFRFLAGLVAFAVLAAATPAAAGHITPSGGFDDVPDYWAQTAEWLAEQQDSGVALLVPGTMFGSYVWGEPRDEPFQSLASTPWAVRNAVPLTPAGNIRMLDAVEERFAQGHGSAGLTDYMRRAGISHLVVRNDLSRGDDHPDPVLVHQAIEESPGLELETTFGPAVGGGAHVDGDLGRALINGGWQNDYAAIEVYSVDDLAAPASATDEAPVVVGGPEDLLDLTDLGVIGDDVPTRLAADVGDGAATDDASVVLTDGNQSVVRHFGRIHDATSSVRTRAQAQDPQETVPDYLLPDPARWSTFAEYDGVVGVTASSSLAQAGAAPAQPGRLAYAAIDGQPSTSWQSAQVPDDAHWWQVDLEEGVALTSIEVTGAGLGDQEVTVSTDDWTSDRVLLAPDTPTRILVDDASSPFVRITDASGRTSTPLALAEVEIPGVSAARPLRLPAPPAGAGTPDAVVLRAIGDARSGCASVDLDVRCVQGREGSPEEPLDLDRIVTLPGSATYDADLRVRAVPGDALQDLLQQGAFVGVDASSTGVPDARGSALAAIDGNDGTTWTAALSDVRPTISLRWLRPQTLRELRIRVARDTAARAPQTLDLRWPKGRRSIELDEDGRAEFPTIRTDQLVLEVGESEPVTSVDFDGATSAVPVGVTELTFAGADGLPELVGDQPLDLPCGSGPDVELDGDTLSTAVRATAIELYEGETVPAELCPEGPVTLGSGDNRITVRASDAFAPDSLVLSTGTLPLGVSTAVAGSSDGAGRAEYGDAPAGSLLAGRENANPGWRATQSGADLSSVVVDGWRQGWRTSGSASAVEAHFGPGSGYRIALFTGLLTALALLGLVLLARRWWSRDAGLLPVNERGLPRLVALVLVPVAGLLLAGRWGLVVAMLAGVIVWTVHRTSDAVARGLVALLVFPAIAIYAFEPWGGLGSWAGGRAWPSYLVVAVVSGLVVLVATDSCRRNLPWRRSAGISTTR</sequence>
<reference evidence="3 4" key="1">
    <citation type="submission" date="2020-09" db="EMBL/GenBank/DDBJ databases">
        <title>novel species in genus Nocardioides.</title>
        <authorList>
            <person name="Zhang G."/>
        </authorList>
    </citation>
    <scope>NUCLEOTIDE SEQUENCE [LARGE SCALE GENOMIC DNA]</scope>
    <source>
        <strain evidence="3 4">19197</strain>
    </source>
</reference>
<dbReference type="Pfam" id="PF24607">
    <property type="entry name" value="CBM_AftD"/>
    <property type="match status" value="1"/>
</dbReference>
<feature type="transmembrane region" description="Helical" evidence="1">
    <location>
        <begin position="1304"/>
        <end position="1323"/>
    </location>
</feature>
<dbReference type="InterPro" id="IPR008979">
    <property type="entry name" value="Galactose-bd-like_sf"/>
</dbReference>
<dbReference type="EMBL" id="JACXYY010000003">
    <property type="protein sequence ID" value="MBD3914616.1"/>
    <property type="molecule type" value="Genomic_DNA"/>
</dbReference>
<evidence type="ECO:0000313" key="3">
    <source>
        <dbReference type="EMBL" id="MBD3914616.1"/>
    </source>
</evidence>
<feature type="transmembrane region" description="Helical" evidence="1">
    <location>
        <begin position="371"/>
        <end position="391"/>
    </location>
</feature>
<keyword evidence="1" id="KW-0812">Transmembrane</keyword>
<dbReference type="SUPFAM" id="SSF49785">
    <property type="entry name" value="Galactose-binding domain-like"/>
    <property type="match status" value="1"/>
</dbReference>
<feature type="transmembrane region" description="Helical" evidence="1">
    <location>
        <begin position="1266"/>
        <end position="1298"/>
    </location>
</feature>
<evidence type="ECO:0000313" key="4">
    <source>
        <dbReference type="Proteomes" id="UP000649289"/>
    </source>
</evidence>
<keyword evidence="1" id="KW-0472">Membrane</keyword>
<evidence type="ECO:0000259" key="2">
    <source>
        <dbReference type="PROSITE" id="PS50022"/>
    </source>
</evidence>
<feature type="domain" description="F5/8 type C" evidence="2">
    <location>
        <begin position="699"/>
        <end position="865"/>
    </location>
</feature>
<dbReference type="PROSITE" id="PS50022">
    <property type="entry name" value="FA58C_3"/>
    <property type="match status" value="1"/>
</dbReference>
<protein>
    <submittedName>
        <fullName evidence="3">DUF3367 domain-containing protein</fullName>
    </submittedName>
</protein>
<feature type="transmembrane region" description="Helical" evidence="1">
    <location>
        <begin position="20"/>
        <end position="43"/>
    </location>
</feature>
<accession>A0ABR8MHR4</accession>
<keyword evidence="4" id="KW-1185">Reference proteome</keyword>
<proteinExistence type="predicted"/>
<feature type="transmembrane region" description="Helical" evidence="1">
    <location>
        <begin position="1226"/>
        <end position="1245"/>
    </location>
</feature>
<evidence type="ECO:0000256" key="1">
    <source>
        <dbReference type="SAM" id="Phobius"/>
    </source>
</evidence>
<dbReference type="InterPro" id="IPR000421">
    <property type="entry name" value="FA58C"/>
</dbReference>
<dbReference type="Pfam" id="PF00754">
    <property type="entry name" value="F5_F8_type_C"/>
    <property type="match status" value="1"/>
</dbReference>
<feature type="transmembrane region" description="Helical" evidence="1">
    <location>
        <begin position="1335"/>
        <end position="1355"/>
    </location>
</feature>
<feature type="transmembrane region" description="Helical" evidence="1">
    <location>
        <begin position="100"/>
        <end position="118"/>
    </location>
</feature>
<gene>
    <name evidence="3" type="ORF">IEZ25_08315</name>
</gene>
<organism evidence="3 4">
    <name type="scientific">Nocardioides hwasunensis</name>
    <dbReference type="NCBI Taxonomy" id="397258"/>
    <lineage>
        <taxon>Bacteria</taxon>
        <taxon>Bacillati</taxon>
        <taxon>Actinomycetota</taxon>
        <taxon>Actinomycetes</taxon>
        <taxon>Propionibacteriales</taxon>
        <taxon>Nocardioidaceae</taxon>
        <taxon>Nocardioides</taxon>
    </lineage>
</organism>
<dbReference type="Proteomes" id="UP000649289">
    <property type="component" value="Unassembled WGS sequence"/>
</dbReference>
<keyword evidence="1" id="KW-1133">Transmembrane helix</keyword>
<feature type="transmembrane region" description="Helical" evidence="1">
    <location>
        <begin position="322"/>
        <end position="340"/>
    </location>
</feature>
<feature type="transmembrane region" description="Helical" evidence="1">
    <location>
        <begin position="186"/>
        <end position="213"/>
    </location>
</feature>
<feature type="transmembrane region" description="Helical" evidence="1">
    <location>
        <begin position="297"/>
        <end position="315"/>
    </location>
</feature>
<comment type="caution">
    <text evidence="3">The sequence shown here is derived from an EMBL/GenBank/DDBJ whole genome shotgun (WGS) entry which is preliminary data.</text>
</comment>
<feature type="transmembrane region" description="Helical" evidence="1">
    <location>
        <begin position="130"/>
        <end position="149"/>
    </location>
</feature>
<dbReference type="Gene3D" id="2.60.120.260">
    <property type="entry name" value="Galactose-binding domain-like"/>
    <property type="match status" value="1"/>
</dbReference>
<dbReference type="RefSeq" id="WP_191198944.1">
    <property type="nucleotide sequence ID" value="NZ_BAAAPA010000004.1"/>
</dbReference>